<keyword evidence="4" id="KW-1185">Reference proteome</keyword>
<dbReference type="Pfam" id="PF01520">
    <property type="entry name" value="Amidase_3"/>
    <property type="match status" value="1"/>
</dbReference>
<evidence type="ECO:0000256" key="1">
    <source>
        <dbReference type="ARBA" id="ARBA00022801"/>
    </source>
</evidence>
<evidence type="ECO:0000259" key="2">
    <source>
        <dbReference type="SMART" id="SM00646"/>
    </source>
</evidence>
<dbReference type="SMART" id="SM00646">
    <property type="entry name" value="Ami_3"/>
    <property type="match status" value="1"/>
</dbReference>
<sequence>MVLLKKRTLLSVCGAIILAIGAVCALYISRDKPAMSTVRPMPSAEILVLDAGHGGEDGGAVSAAGVPESHINLQIVQKMEQLFTFVGESTTLTRTGPDAIYSGDAKTLREKKISDLNNRVEMINQTPRGFLISIHQNSLPGTKAQGAQVFYNAVAPAKDAAVSVQQALNSGINGNNRKNAKQIDESIFLMNNIQRPGILVECGFLSHAEEAEILQTDSHQLRLSTAIVSGYLQSRTENE</sequence>
<dbReference type="EMBL" id="AP023415">
    <property type="protein sequence ID" value="BCK78433.1"/>
    <property type="molecule type" value="Genomic_DNA"/>
</dbReference>
<organism evidence="3 4">
    <name type="scientific">Vescimonas fastidiosa</name>
    <dbReference type="NCBI Taxonomy" id="2714353"/>
    <lineage>
        <taxon>Bacteria</taxon>
        <taxon>Bacillati</taxon>
        <taxon>Bacillota</taxon>
        <taxon>Clostridia</taxon>
        <taxon>Eubacteriales</taxon>
        <taxon>Oscillospiraceae</taxon>
        <taxon>Vescimonas</taxon>
    </lineage>
</organism>
<dbReference type="PANTHER" id="PTHR30404">
    <property type="entry name" value="N-ACETYLMURAMOYL-L-ALANINE AMIDASE"/>
    <property type="match status" value="1"/>
</dbReference>
<name>A0A810Q102_9FIRM</name>
<dbReference type="KEGG" id="vfa:MM35RIKEN_06250"/>
<dbReference type="InterPro" id="IPR050695">
    <property type="entry name" value="N-acetylmuramoyl_amidase_3"/>
</dbReference>
<dbReference type="SUPFAM" id="SSF53187">
    <property type="entry name" value="Zn-dependent exopeptidases"/>
    <property type="match status" value="1"/>
</dbReference>
<reference evidence="3" key="1">
    <citation type="submission" date="2020-09" db="EMBL/GenBank/DDBJ databases">
        <title>New species isolated from human feces.</title>
        <authorList>
            <person name="Kitahara M."/>
            <person name="Shigeno Y."/>
            <person name="Shime M."/>
            <person name="Matsumoto Y."/>
            <person name="Nakamura S."/>
            <person name="Motooka D."/>
            <person name="Fukuoka S."/>
            <person name="Nishikawa H."/>
            <person name="Benno Y."/>
        </authorList>
    </citation>
    <scope>NUCLEOTIDE SEQUENCE</scope>
    <source>
        <strain evidence="3">MM35</strain>
    </source>
</reference>
<evidence type="ECO:0000313" key="4">
    <source>
        <dbReference type="Proteomes" id="UP000681343"/>
    </source>
</evidence>
<dbReference type="PANTHER" id="PTHR30404:SF0">
    <property type="entry name" value="N-ACETYLMURAMOYL-L-ALANINE AMIDASE AMIC"/>
    <property type="match status" value="1"/>
</dbReference>
<dbReference type="RefSeq" id="WP_212819218.1">
    <property type="nucleotide sequence ID" value="NZ_AP023415.1"/>
</dbReference>
<dbReference type="GO" id="GO:0008745">
    <property type="term" value="F:N-acetylmuramoyl-L-alanine amidase activity"/>
    <property type="evidence" value="ECO:0007669"/>
    <property type="project" value="InterPro"/>
</dbReference>
<dbReference type="InterPro" id="IPR002508">
    <property type="entry name" value="MurNAc-LAA_cat"/>
</dbReference>
<gene>
    <name evidence="3" type="ORF">MM35RIKEN_06250</name>
</gene>
<dbReference type="AlphaFoldDB" id="A0A810Q102"/>
<dbReference type="GO" id="GO:0009253">
    <property type="term" value="P:peptidoglycan catabolic process"/>
    <property type="evidence" value="ECO:0007669"/>
    <property type="project" value="InterPro"/>
</dbReference>
<evidence type="ECO:0000313" key="3">
    <source>
        <dbReference type="EMBL" id="BCK78433.1"/>
    </source>
</evidence>
<protein>
    <submittedName>
        <fullName evidence="3">N-acetylmuramoyl-L-alanine amidase CwlD</fullName>
    </submittedName>
</protein>
<accession>A0A810Q102</accession>
<dbReference type="CDD" id="cd02696">
    <property type="entry name" value="MurNAc-LAA"/>
    <property type="match status" value="1"/>
</dbReference>
<feature type="domain" description="MurNAc-LAA" evidence="2">
    <location>
        <begin position="120"/>
        <end position="232"/>
    </location>
</feature>
<keyword evidence="1" id="KW-0378">Hydrolase</keyword>
<dbReference type="Proteomes" id="UP000681343">
    <property type="component" value="Chromosome"/>
</dbReference>
<dbReference type="Gene3D" id="3.40.630.40">
    <property type="entry name" value="Zn-dependent exopeptidases"/>
    <property type="match status" value="1"/>
</dbReference>
<dbReference type="GO" id="GO:0030288">
    <property type="term" value="C:outer membrane-bounded periplasmic space"/>
    <property type="evidence" value="ECO:0007669"/>
    <property type="project" value="TreeGrafter"/>
</dbReference>
<proteinExistence type="predicted"/>